<dbReference type="SUPFAM" id="SSF53850">
    <property type="entry name" value="Periplasmic binding protein-like II"/>
    <property type="match status" value="1"/>
</dbReference>
<dbReference type="InterPro" id="IPR005119">
    <property type="entry name" value="LysR_subst-bd"/>
</dbReference>
<comment type="similarity">
    <text evidence="1">Belongs to the LysR transcriptional regulatory family.</text>
</comment>
<dbReference type="Gene3D" id="3.40.190.10">
    <property type="entry name" value="Periplasmic binding protein-like II"/>
    <property type="match status" value="2"/>
</dbReference>
<name>A0ABD5K2V5_9HYPH</name>
<evidence type="ECO:0000313" key="4">
    <source>
        <dbReference type="EMBL" id="MEJ5903060.1"/>
    </source>
</evidence>
<dbReference type="Pfam" id="PF03466">
    <property type="entry name" value="LysR_substrate"/>
    <property type="match status" value="1"/>
</dbReference>
<proteinExistence type="inferred from homology"/>
<gene>
    <name evidence="3" type="ORF">WIX40_22580</name>
    <name evidence="4" type="ORF">WIX40_23590</name>
</gene>
<evidence type="ECO:0000259" key="2">
    <source>
        <dbReference type="Pfam" id="PF03466"/>
    </source>
</evidence>
<dbReference type="InterPro" id="IPR058163">
    <property type="entry name" value="LysR-type_TF_proteobact-type"/>
</dbReference>
<dbReference type="EMBL" id="JBBHKQ010000003">
    <property type="protein sequence ID" value="MEJ5903060.1"/>
    <property type="molecule type" value="Genomic_DNA"/>
</dbReference>
<protein>
    <submittedName>
        <fullName evidence="3">Substrate binding domain-containing protein</fullName>
    </submittedName>
</protein>
<dbReference type="AlphaFoldDB" id="A0ABD5K2V5"/>
<dbReference type="PANTHER" id="PTHR30537">
    <property type="entry name" value="HTH-TYPE TRANSCRIPTIONAL REGULATOR"/>
    <property type="match status" value="1"/>
</dbReference>
<sequence>MEGGIDVAIRIGDLADSKLLSRRLAPYQLCCFASPDYLALCGTPDKPDQLTDHDTVTLRYQSSGQIMRWPFLIGGRLLEITPASGMTVDASDALIAALAAGAGIGMCPTFVTAPYVTRGELVPVLSDFAVERHNITALWPESRRANPAVRAFHSMLQEAFEKND</sequence>
<evidence type="ECO:0000256" key="1">
    <source>
        <dbReference type="ARBA" id="ARBA00009437"/>
    </source>
</evidence>
<evidence type="ECO:0000313" key="5">
    <source>
        <dbReference type="Proteomes" id="UP001362311"/>
    </source>
</evidence>
<reference evidence="3 5" key="1">
    <citation type="submission" date="2024-03" db="EMBL/GenBank/DDBJ databases">
        <title>Reference genomes for the five species model microbial community.</title>
        <authorList>
            <person name="Padfield D."/>
        </authorList>
    </citation>
    <scope>NUCLEOTIDE SEQUENCE [LARGE SCALE GENOMIC DNA]</scope>
    <source>
        <strain evidence="3 5">AB1</strain>
    </source>
</reference>
<evidence type="ECO:0000313" key="3">
    <source>
        <dbReference type="EMBL" id="MEJ5902874.1"/>
    </source>
</evidence>
<comment type="caution">
    <text evidence="3">The sequence shown here is derived from an EMBL/GenBank/DDBJ whole genome shotgun (WGS) entry which is preliminary data.</text>
</comment>
<dbReference type="EMBL" id="JBBHKQ010000003">
    <property type="protein sequence ID" value="MEJ5902874.1"/>
    <property type="molecule type" value="Genomic_DNA"/>
</dbReference>
<feature type="domain" description="LysR substrate-binding" evidence="2">
    <location>
        <begin position="2"/>
        <end position="160"/>
    </location>
</feature>
<dbReference type="Proteomes" id="UP001362311">
    <property type="component" value="Unassembled WGS sequence"/>
</dbReference>
<accession>A0ABD5K2V5</accession>
<dbReference type="CDD" id="cd08422">
    <property type="entry name" value="PBP2_CrgA_like"/>
    <property type="match status" value="1"/>
</dbReference>
<dbReference type="PANTHER" id="PTHR30537:SF5">
    <property type="entry name" value="HTH-TYPE TRANSCRIPTIONAL ACTIVATOR TTDR-RELATED"/>
    <property type="match status" value="1"/>
</dbReference>
<organism evidence="3 5">
    <name type="scientific">Ochrobactrum teleogrylli</name>
    <dbReference type="NCBI Taxonomy" id="2479765"/>
    <lineage>
        <taxon>Bacteria</taxon>
        <taxon>Pseudomonadati</taxon>
        <taxon>Pseudomonadota</taxon>
        <taxon>Alphaproteobacteria</taxon>
        <taxon>Hyphomicrobiales</taxon>
        <taxon>Brucellaceae</taxon>
        <taxon>Brucella/Ochrobactrum group</taxon>
        <taxon>Ochrobactrum</taxon>
    </lineage>
</organism>